<dbReference type="EMBL" id="FN649728">
    <property type="protein sequence ID" value="CBJ29571.1"/>
    <property type="molecule type" value="Genomic_DNA"/>
</dbReference>
<feature type="compositionally biased region" description="Basic and acidic residues" evidence="1">
    <location>
        <begin position="848"/>
        <end position="859"/>
    </location>
</feature>
<evidence type="ECO:0000313" key="3">
    <source>
        <dbReference type="Proteomes" id="UP000002630"/>
    </source>
</evidence>
<accession>D7FL34</accession>
<dbReference type="OMA" id="TCEGRIS"/>
<feature type="region of interest" description="Disordered" evidence="1">
    <location>
        <begin position="770"/>
        <end position="797"/>
    </location>
</feature>
<feature type="compositionally biased region" description="Basic residues" evidence="1">
    <location>
        <begin position="500"/>
        <end position="512"/>
    </location>
</feature>
<organism evidence="2 3">
    <name type="scientific">Ectocarpus siliculosus</name>
    <name type="common">Brown alga</name>
    <name type="synonym">Conferva siliculosa</name>
    <dbReference type="NCBI Taxonomy" id="2880"/>
    <lineage>
        <taxon>Eukaryota</taxon>
        <taxon>Sar</taxon>
        <taxon>Stramenopiles</taxon>
        <taxon>Ochrophyta</taxon>
        <taxon>PX clade</taxon>
        <taxon>Phaeophyceae</taxon>
        <taxon>Ectocarpales</taxon>
        <taxon>Ectocarpaceae</taxon>
        <taxon>Ectocarpus</taxon>
    </lineage>
</organism>
<feature type="region of interest" description="Disordered" evidence="1">
    <location>
        <begin position="885"/>
        <end position="955"/>
    </location>
</feature>
<feature type="compositionally biased region" description="Basic and acidic residues" evidence="1">
    <location>
        <begin position="900"/>
        <end position="937"/>
    </location>
</feature>
<feature type="compositionally biased region" description="Basic residues" evidence="1">
    <location>
        <begin position="588"/>
        <end position="600"/>
    </location>
</feature>
<feature type="compositionally biased region" description="Basic and acidic residues" evidence="1">
    <location>
        <begin position="601"/>
        <end position="615"/>
    </location>
</feature>
<feature type="region of interest" description="Disordered" evidence="1">
    <location>
        <begin position="27"/>
        <end position="56"/>
    </location>
</feature>
<feature type="compositionally biased region" description="Low complexity" evidence="1">
    <location>
        <begin position="323"/>
        <end position="361"/>
    </location>
</feature>
<feature type="region of interest" description="Disordered" evidence="1">
    <location>
        <begin position="819"/>
        <end position="865"/>
    </location>
</feature>
<proteinExistence type="predicted"/>
<gene>
    <name evidence="2" type="ORF">Esi_0153_0028</name>
</gene>
<feature type="compositionally biased region" description="Basic and acidic residues" evidence="1">
    <location>
        <begin position="473"/>
        <end position="482"/>
    </location>
</feature>
<feature type="region of interest" description="Disordered" evidence="1">
    <location>
        <begin position="692"/>
        <end position="717"/>
    </location>
</feature>
<dbReference type="EMBL" id="FN648087">
    <property type="protein sequence ID" value="CBJ29571.1"/>
    <property type="molecule type" value="Genomic_DNA"/>
</dbReference>
<feature type="region of interest" description="Disordered" evidence="1">
    <location>
        <begin position="71"/>
        <end position="177"/>
    </location>
</feature>
<dbReference type="AlphaFoldDB" id="D7FL34"/>
<dbReference type="InParanoid" id="D7FL34"/>
<reference evidence="2 3" key="1">
    <citation type="journal article" date="2010" name="Nature">
        <title>The Ectocarpus genome and the independent evolution of multicellularity in brown algae.</title>
        <authorList>
            <person name="Cock J.M."/>
            <person name="Sterck L."/>
            <person name="Rouze P."/>
            <person name="Scornet D."/>
            <person name="Allen A.E."/>
            <person name="Amoutzias G."/>
            <person name="Anthouard V."/>
            <person name="Artiguenave F."/>
            <person name="Aury J.M."/>
            <person name="Badger J.H."/>
            <person name="Beszteri B."/>
            <person name="Billiau K."/>
            <person name="Bonnet E."/>
            <person name="Bothwell J.H."/>
            <person name="Bowler C."/>
            <person name="Boyen C."/>
            <person name="Brownlee C."/>
            <person name="Carrano C.J."/>
            <person name="Charrier B."/>
            <person name="Cho G.Y."/>
            <person name="Coelho S.M."/>
            <person name="Collen J."/>
            <person name="Corre E."/>
            <person name="Da Silva C."/>
            <person name="Delage L."/>
            <person name="Delaroque N."/>
            <person name="Dittami S.M."/>
            <person name="Doulbeau S."/>
            <person name="Elias M."/>
            <person name="Farnham G."/>
            <person name="Gachon C.M."/>
            <person name="Gschloessl B."/>
            <person name="Heesch S."/>
            <person name="Jabbari K."/>
            <person name="Jubin C."/>
            <person name="Kawai H."/>
            <person name="Kimura K."/>
            <person name="Kloareg B."/>
            <person name="Kupper F.C."/>
            <person name="Lang D."/>
            <person name="Le Bail A."/>
            <person name="Leblanc C."/>
            <person name="Lerouge P."/>
            <person name="Lohr M."/>
            <person name="Lopez P.J."/>
            <person name="Martens C."/>
            <person name="Maumus F."/>
            <person name="Michel G."/>
            <person name="Miranda-Saavedra D."/>
            <person name="Morales J."/>
            <person name="Moreau H."/>
            <person name="Motomura T."/>
            <person name="Nagasato C."/>
            <person name="Napoli C.A."/>
            <person name="Nelson D.R."/>
            <person name="Nyvall-Collen P."/>
            <person name="Peters A.F."/>
            <person name="Pommier C."/>
            <person name="Potin P."/>
            <person name="Poulain J."/>
            <person name="Quesneville H."/>
            <person name="Read B."/>
            <person name="Rensing S.A."/>
            <person name="Ritter A."/>
            <person name="Rousvoal S."/>
            <person name="Samanta M."/>
            <person name="Samson G."/>
            <person name="Schroeder D.C."/>
            <person name="Segurens B."/>
            <person name="Strittmatter M."/>
            <person name="Tonon T."/>
            <person name="Tregear J.W."/>
            <person name="Valentin K."/>
            <person name="von Dassow P."/>
            <person name="Yamagishi T."/>
            <person name="Van de Peer Y."/>
            <person name="Wincker P."/>
        </authorList>
    </citation>
    <scope>NUCLEOTIDE SEQUENCE [LARGE SCALE GENOMIC DNA]</scope>
    <source>
        <strain evidence="3">Ec32 / CCAP1310/4</strain>
    </source>
</reference>
<feature type="compositionally biased region" description="Polar residues" evidence="1">
    <location>
        <begin position="34"/>
        <end position="44"/>
    </location>
</feature>
<sequence length="955" mass="101696">MVVPRPTLLLEDDVLGLKDDVHAEWARTARARSSPAQGRSSSANAGYLGGESPYRQRGDAISTANMPLGPAGNIMSRNGHRDHDGGELPPRSKSIVAPVSPPRSSYPSREERLTLVDRQPRSPHRCTPDTEGSRGLAVDKMTLRRSFLSRTFPEGTTSKAERERSESNDHHREEEGMAVSTGALRRASVGLQRDVDEVMGMVCRLHSRLSDAACWTKNLQEDTRASRRKVADLIAQVQYLSEGTLLPITGTHEKWLPIISGSDTHDTGSHIGQPAATRLSRRNDAERDDDGVDPTGDVGVRGQETNGSRNSETCEGRISRDVSPLASRPGSPASSRSSSASLSSQPGSKSRSSRPGSPFSQESCCGSMAPMYSPAFPAAAIAAAATVDHATVEVDADTGAGGDNQRGTAAEINEGEDCPGDRRGDRTKSTRQRRETEAMGSKESATNIGRGREQRPLACRDDGKMATNLAAHGGERIGDVSDQRGAAEQQLPKVSNESKRRGKRRSRSRRRRVESTADASDDGGGRGGGGRGRGTKGGRETAQALSTTSSPRHDDGGGASSLSSPRSGRDNQRERGVSPASRPGSPLRGRRHRRGRKDKRRDRGDGSTNNDRRVEWQAGVEITVASKAEEKKEAVGDGDGGGAGDGRCDKDDSLAEEGVLAEDGVGPDPNEAGHMLQALAGLSTTLRRLSRAEDNTVVPDNPDPVRTAEEVRGEGGRGDIPPACERCVVLSESLESLRERTRAQERLLEHSEKLLTVATTTAAPFDTRVRSAGQRDESCPTADAGSNGPIALGPGASADPAAPVGVAADVSPVGEVEPAIRPAGNEDVPRVEQQPEEGSKHHASAARAGDEHGGARGADEENEELLAAAEEVWRVSEMARNALQGELERKDEALSAATKTARESKEALSKQEKETEKWQADAERSIAKEKDTRRAMESAKVGQGEESAHGRSGHP</sequence>
<dbReference type="OrthoDB" id="10431366at2759"/>
<protein>
    <submittedName>
        <fullName evidence="2">Uncharacterized protein</fullName>
    </submittedName>
</protein>
<dbReference type="Proteomes" id="UP000002630">
    <property type="component" value="Linkage Group LG03"/>
</dbReference>
<keyword evidence="3" id="KW-1185">Reference proteome</keyword>
<name>D7FL34_ECTSI</name>
<feature type="compositionally biased region" description="Basic and acidic residues" evidence="1">
    <location>
        <begin position="706"/>
        <end position="717"/>
    </location>
</feature>
<feature type="compositionally biased region" description="Basic and acidic residues" evidence="1">
    <location>
        <begin position="450"/>
        <end position="464"/>
    </location>
</feature>
<feature type="compositionally biased region" description="Basic and acidic residues" evidence="1">
    <location>
        <begin position="159"/>
        <end position="175"/>
    </location>
</feature>
<feature type="compositionally biased region" description="Basic and acidic residues" evidence="1">
    <location>
        <begin position="108"/>
        <end position="132"/>
    </location>
</feature>
<feature type="compositionally biased region" description="Basic and acidic residues" evidence="1">
    <location>
        <begin position="567"/>
        <end position="576"/>
    </location>
</feature>
<feature type="compositionally biased region" description="Basic and acidic residues" evidence="1">
    <location>
        <begin position="419"/>
        <end position="437"/>
    </location>
</feature>
<evidence type="ECO:0000256" key="1">
    <source>
        <dbReference type="SAM" id="MobiDB-lite"/>
    </source>
</evidence>
<feature type="region of interest" description="Disordered" evidence="1">
    <location>
        <begin position="396"/>
        <end position="673"/>
    </location>
</feature>
<feature type="region of interest" description="Disordered" evidence="1">
    <location>
        <begin position="259"/>
        <end position="362"/>
    </location>
</feature>
<evidence type="ECO:0000313" key="2">
    <source>
        <dbReference type="EMBL" id="CBJ29571.1"/>
    </source>
</evidence>